<dbReference type="Gramene" id="C.cajan_31134.t">
    <property type="protein sequence ID" value="C.cajan_31134.t"/>
    <property type="gene ID" value="C.cajan_31134"/>
</dbReference>
<evidence type="ECO:0000313" key="2">
    <source>
        <dbReference type="Proteomes" id="UP000075243"/>
    </source>
</evidence>
<evidence type="ECO:0000313" key="1">
    <source>
        <dbReference type="EMBL" id="KYP45515.1"/>
    </source>
</evidence>
<dbReference type="Proteomes" id="UP000075243">
    <property type="component" value="Unassembled WGS sequence"/>
</dbReference>
<sequence>MVNENNGWQPPYSYHVYCIRHIASNFNQRFKNVKLKKELHNLQNKFVRRLEQFREISPEIRRWIDGISLEKWSLAHDDKGRRYHMITNLSKAMNKILKGSRNLPITALVKCTYAMLVEYFVQRLGQANLELAIGQKYCRKLIDAMQNNQ</sequence>
<name>A0A151RSL2_CAJCA</name>
<accession>A0A151RSL2</accession>
<proteinExistence type="predicted"/>
<gene>
    <name evidence="1" type="ORF">KK1_032926</name>
</gene>
<dbReference type="EMBL" id="KQ483588">
    <property type="protein sequence ID" value="KYP45515.1"/>
    <property type="molecule type" value="Genomic_DNA"/>
</dbReference>
<protein>
    <submittedName>
        <fullName evidence="1">Uncharacterized protein</fullName>
    </submittedName>
</protein>
<reference evidence="1" key="1">
    <citation type="journal article" date="2012" name="Nat. Biotechnol.">
        <title>Draft genome sequence of pigeonpea (Cajanus cajan), an orphan legume crop of resource-poor farmers.</title>
        <authorList>
            <person name="Varshney R.K."/>
            <person name="Chen W."/>
            <person name="Li Y."/>
            <person name="Bharti A.K."/>
            <person name="Saxena R.K."/>
            <person name="Schlueter J.A."/>
            <person name="Donoghue M.T."/>
            <person name="Azam S."/>
            <person name="Fan G."/>
            <person name="Whaley A.M."/>
            <person name="Farmer A.D."/>
            <person name="Sheridan J."/>
            <person name="Iwata A."/>
            <person name="Tuteja R."/>
            <person name="Penmetsa R.V."/>
            <person name="Wu W."/>
            <person name="Upadhyaya H.D."/>
            <person name="Yang S.P."/>
            <person name="Shah T."/>
            <person name="Saxena K.B."/>
            <person name="Michael T."/>
            <person name="McCombie W.R."/>
            <person name="Yang B."/>
            <person name="Zhang G."/>
            <person name="Yang H."/>
            <person name="Wang J."/>
            <person name="Spillane C."/>
            <person name="Cook D.R."/>
            <person name="May G.D."/>
            <person name="Xu X."/>
            <person name="Jackson S.A."/>
        </authorList>
    </citation>
    <scope>NUCLEOTIDE SEQUENCE [LARGE SCALE GENOMIC DNA]</scope>
</reference>
<organism evidence="1 2">
    <name type="scientific">Cajanus cajan</name>
    <name type="common">Pigeon pea</name>
    <name type="synonym">Cajanus indicus</name>
    <dbReference type="NCBI Taxonomy" id="3821"/>
    <lineage>
        <taxon>Eukaryota</taxon>
        <taxon>Viridiplantae</taxon>
        <taxon>Streptophyta</taxon>
        <taxon>Embryophyta</taxon>
        <taxon>Tracheophyta</taxon>
        <taxon>Spermatophyta</taxon>
        <taxon>Magnoliopsida</taxon>
        <taxon>eudicotyledons</taxon>
        <taxon>Gunneridae</taxon>
        <taxon>Pentapetalae</taxon>
        <taxon>rosids</taxon>
        <taxon>fabids</taxon>
        <taxon>Fabales</taxon>
        <taxon>Fabaceae</taxon>
        <taxon>Papilionoideae</taxon>
        <taxon>50 kb inversion clade</taxon>
        <taxon>NPAAA clade</taxon>
        <taxon>indigoferoid/millettioid clade</taxon>
        <taxon>Phaseoleae</taxon>
        <taxon>Cajanus</taxon>
    </lineage>
</organism>
<dbReference type="AlphaFoldDB" id="A0A151RSL2"/>
<keyword evidence="2" id="KW-1185">Reference proteome</keyword>